<comment type="similarity">
    <text evidence="9">Belongs to the LpxL/LpxM/LpxP family.</text>
</comment>
<comment type="subcellular location">
    <subcellularLocation>
        <location evidence="9">Cell inner membrane</location>
        <topology evidence="9">Single-pass membrane protein</topology>
    </subcellularLocation>
</comment>
<dbReference type="PANTHER" id="PTHR30606:SF9">
    <property type="entry name" value="LIPID A BIOSYNTHESIS LAUROYLTRANSFERASE"/>
    <property type="match status" value="1"/>
</dbReference>
<keyword evidence="11" id="KW-1185">Reference proteome</keyword>
<feature type="short sequence motif" description="HXXXXD motif" evidence="9">
    <location>
        <begin position="131"/>
        <end position="136"/>
    </location>
</feature>
<dbReference type="InterPro" id="IPR004960">
    <property type="entry name" value="LipA_acyltrans"/>
</dbReference>
<name>A0A1T4WZI3_9GAMM</name>
<evidence type="ECO:0000256" key="8">
    <source>
        <dbReference type="ARBA" id="ARBA00023315"/>
    </source>
</evidence>
<evidence type="ECO:0000256" key="6">
    <source>
        <dbReference type="ARBA" id="ARBA00022989"/>
    </source>
</evidence>
<keyword evidence="6 9" id="KW-1133">Transmembrane helix</keyword>
<keyword evidence="1 9" id="KW-1003">Cell membrane</keyword>
<dbReference type="UniPathway" id="UPA00360">
    <property type="reaction ID" value="UER00485"/>
</dbReference>
<dbReference type="EC" id="2.3.1.241" evidence="9"/>
<evidence type="ECO:0000313" key="10">
    <source>
        <dbReference type="EMBL" id="SKA82011.1"/>
    </source>
</evidence>
<keyword evidence="8 9" id="KW-0012">Acyltransferase</keyword>
<dbReference type="PIRSF" id="PIRSF026649">
    <property type="entry name" value="MsbB"/>
    <property type="match status" value="1"/>
</dbReference>
<dbReference type="UniPathway" id="UPA00030"/>
<evidence type="ECO:0000256" key="7">
    <source>
        <dbReference type="ARBA" id="ARBA00023136"/>
    </source>
</evidence>
<accession>A0A1T4WZI3</accession>
<dbReference type="CDD" id="cd07984">
    <property type="entry name" value="LPLAT_LABLAT-like"/>
    <property type="match status" value="1"/>
</dbReference>
<dbReference type="GO" id="GO:0009245">
    <property type="term" value="P:lipid A biosynthetic process"/>
    <property type="evidence" value="ECO:0007669"/>
    <property type="project" value="InterPro"/>
</dbReference>
<comment type="catalytic activity">
    <reaction evidence="9">
        <text>an alpha-Kdo-(2-&gt;4)-alpha-Kdo-(2-&gt;6)-lipid IVA + a fatty acyl-[ACP] = an alpha-Kdo-(2-&gt;4)-alpha-Kdo-(2-&gt;6)-(acyl)-lipid IVA + holo-[ACP]</text>
        <dbReference type="Rhea" id="RHEA:69396"/>
        <dbReference type="Rhea" id="RHEA-COMP:9685"/>
        <dbReference type="Rhea" id="RHEA-COMP:14125"/>
        <dbReference type="ChEBI" id="CHEBI:64479"/>
        <dbReference type="ChEBI" id="CHEBI:138651"/>
        <dbReference type="ChEBI" id="CHEBI:176429"/>
        <dbReference type="ChEBI" id="CHEBI:176430"/>
        <dbReference type="EC" id="2.3.1.241"/>
    </reaction>
</comment>
<dbReference type="NCBIfam" id="TIGR02207">
    <property type="entry name" value="lipid_A_htrB"/>
    <property type="match status" value="1"/>
</dbReference>
<dbReference type="InterPro" id="IPR011920">
    <property type="entry name" value="Lipid_A_LpxL_LpxP"/>
</dbReference>
<dbReference type="GO" id="GO:0005886">
    <property type="term" value="C:plasma membrane"/>
    <property type="evidence" value="ECO:0007669"/>
    <property type="project" value="UniProtKB-SubCell"/>
</dbReference>
<evidence type="ECO:0000256" key="2">
    <source>
        <dbReference type="ARBA" id="ARBA00022519"/>
    </source>
</evidence>
<dbReference type="OrthoDB" id="9803456at2"/>
<keyword evidence="3 9" id="KW-0808">Transferase</keyword>
<keyword evidence="5 9" id="KW-0448">Lipopolysaccharide biosynthesis</keyword>
<evidence type="ECO:0000256" key="1">
    <source>
        <dbReference type="ARBA" id="ARBA00022475"/>
    </source>
</evidence>
<dbReference type="Pfam" id="PF03279">
    <property type="entry name" value="Lip_A_acyltrans"/>
    <property type="match status" value="1"/>
</dbReference>
<keyword evidence="4 9" id="KW-0812">Transmembrane</keyword>
<gene>
    <name evidence="9" type="primary">lpxL</name>
    <name evidence="10" type="ORF">SAMN02745130_02232</name>
</gene>
<dbReference type="HAMAP" id="MF_01942">
    <property type="entry name" value="Lipid_A_LpxL_LpxP"/>
    <property type="match status" value="1"/>
</dbReference>
<comment type="pathway">
    <text evidence="9">Glycolipid biosynthesis; KDO(2)-lipid A biosynthesis; KDO(2)-lipid A from CMP-3-deoxy-D-manno-octulosonate and lipid IV(A): step 3/4.</text>
</comment>
<keyword evidence="2 9" id="KW-0997">Cell inner membrane</keyword>
<comment type="function">
    <text evidence="9">Catalyzes the transfer of an acyl chain from an acyl-[acyl-carrier-protein] (ACP) to a Kdo(2)-lipid IV(A) to form a Kdo(2)-(acyl)-lipid IV(A).</text>
</comment>
<keyword evidence="7 9" id="KW-0472">Membrane</keyword>
<dbReference type="GO" id="GO:0008913">
    <property type="term" value="F:Kdo2-lipid IVA acyltransferase activity"/>
    <property type="evidence" value="ECO:0007669"/>
    <property type="project" value="UniProtKB-EC"/>
</dbReference>
<dbReference type="PANTHER" id="PTHR30606">
    <property type="entry name" value="LIPID A BIOSYNTHESIS LAUROYL ACYLTRANSFERASE"/>
    <property type="match status" value="1"/>
</dbReference>
<reference evidence="10 11" key="1">
    <citation type="submission" date="2017-02" db="EMBL/GenBank/DDBJ databases">
        <authorList>
            <person name="Peterson S.W."/>
        </authorList>
    </citation>
    <scope>NUCLEOTIDE SEQUENCE [LARGE SCALE GENOMIC DNA]</scope>
    <source>
        <strain evidence="10 11">ATCC 49788</strain>
    </source>
</reference>
<protein>
    <recommendedName>
        <fullName evidence="9">Lipid A biosynthesis acyltransferase</fullName>
        <ecNumber evidence="9">2.3.1.241</ecNumber>
    </recommendedName>
    <alternativeName>
        <fullName evidence="9">Kdo(2)-lipid IV(A) acyltransferase</fullName>
    </alternativeName>
</protein>
<evidence type="ECO:0000256" key="5">
    <source>
        <dbReference type="ARBA" id="ARBA00022985"/>
    </source>
</evidence>
<evidence type="ECO:0000256" key="4">
    <source>
        <dbReference type="ARBA" id="ARBA00022692"/>
    </source>
</evidence>
<evidence type="ECO:0000256" key="3">
    <source>
        <dbReference type="ARBA" id="ARBA00022679"/>
    </source>
</evidence>
<evidence type="ECO:0000313" key="11">
    <source>
        <dbReference type="Proteomes" id="UP000190460"/>
    </source>
</evidence>
<dbReference type="Proteomes" id="UP000190460">
    <property type="component" value="Unassembled WGS sequence"/>
</dbReference>
<sequence>MDQSTQKQQALFHPRYWLTWLGLGCLWLIVQLPWRVQMWLGKQLGLVMFQTLKKRRYICCVNLELAFPELKPEERLALNRQHFISLGQGLLETALSWWGSERRLAKLAFFEGLEYLKNAHQQGGVILLSAHFTSLELGGRLLAPYLPLHVVYRPHQNAVIEQQVAKLRTNRYGQTISRDNIRNMLHSLKQGFTVWYAQDQHFDQKTSLFLPFFGVDAATNTATSRIASLGRAKVVPFFTVRTPQGYLLRFLPALQDFPSESVHTDTARINQIIEQQIRMFPEQYLWTHRRFKTSPDGSNRYLNHRRDHPESRCQP</sequence>
<comment type="pathway">
    <text evidence="9">Bacterial outer membrane biogenesis; lipopolysaccharide biosynthesis.</text>
</comment>
<dbReference type="GO" id="GO:0036104">
    <property type="term" value="P:Kdo2-lipid A biosynthetic process"/>
    <property type="evidence" value="ECO:0007669"/>
    <property type="project" value="UniProtKB-UniRule"/>
</dbReference>
<evidence type="ECO:0000256" key="9">
    <source>
        <dbReference type="HAMAP-Rule" id="MF_01942"/>
    </source>
</evidence>
<proteinExistence type="inferred from homology"/>
<dbReference type="AlphaFoldDB" id="A0A1T4WZI3"/>
<dbReference type="GO" id="GO:0009103">
    <property type="term" value="P:lipopolysaccharide biosynthetic process"/>
    <property type="evidence" value="ECO:0007669"/>
    <property type="project" value="UniProtKB-UniRule"/>
</dbReference>
<organism evidence="10 11">
    <name type="scientific">Thiothrix eikelboomii</name>
    <dbReference type="NCBI Taxonomy" id="92487"/>
    <lineage>
        <taxon>Bacteria</taxon>
        <taxon>Pseudomonadati</taxon>
        <taxon>Pseudomonadota</taxon>
        <taxon>Gammaproteobacteria</taxon>
        <taxon>Thiotrichales</taxon>
        <taxon>Thiotrichaceae</taxon>
        <taxon>Thiothrix</taxon>
    </lineage>
</organism>
<feature type="transmembrane region" description="Helical" evidence="9">
    <location>
        <begin position="16"/>
        <end position="34"/>
    </location>
</feature>
<dbReference type="EMBL" id="FUYB01000010">
    <property type="protein sequence ID" value="SKA82011.1"/>
    <property type="molecule type" value="Genomic_DNA"/>
</dbReference>
<dbReference type="RefSeq" id="WP_078922717.1">
    <property type="nucleotide sequence ID" value="NZ_FUYB01000010.1"/>
</dbReference>
<dbReference type="STRING" id="92487.SAMN02745130_02232"/>